<comment type="caution">
    <text evidence="11">The sequence shown here is derived from an EMBL/GenBank/DDBJ whole genome shotgun (WGS) entry which is preliminary data.</text>
</comment>
<keyword evidence="5 8" id="KW-0378">Hydrolase</keyword>
<feature type="compositionally biased region" description="Polar residues" evidence="9">
    <location>
        <begin position="137"/>
        <end position="146"/>
    </location>
</feature>
<dbReference type="EMBL" id="PEDP01000828">
    <property type="protein sequence ID" value="POS84867.1"/>
    <property type="molecule type" value="Genomic_DNA"/>
</dbReference>
<dbReference type="Proteomes" id="UP000237438">
    <property type="component" value="Unassembled WGS sequence"/>
</dbReference>
<evidence type="ECO:0000256" key="2">
    <source>
        <dbReference type="ARBA" id="ARBA00004123"/>
    </source>
</evidence>
<dbReference type="Gene3D" id="3.20.100.10">
    <property type="entry name" value="mRNA triphosphatase Cet1-like"/>
    <property type="match status" value="1"/>
</dbReference>
<feature type="compositionally biased region" description="Polar residues" evidence="9">
    <location>
        <begin position="208"/>
        <end position="226"/>
    </location>
</feature>
<evidence type="ECO:0000259" key="10">
    <source>
        <dbReference type="Pfam" id="PF02940"/>
    </source>
</evidence>
<organism evidence="11 12">
    <name type="scientific">Erysiphe pulchra</name>
    <dbReference type="NCBI Taxonomy" id="225359"/>
    <lineage>
        <taxon>Eukaryota</taxon>
        <taxon>Fungi</taxon>
        <taxon>Dikarya</taxon>
        <taxon>Ascomycota</taxon>
        <taxon>Pezizomycotina</taxon>
        <taxon>Leotiomycetes</taxon>
        <taxon>Erysiphales</taxon>
        <taxon>Erysiphaceae</taxon>
        <taxon>Erysiphe</taxon>
    </lineage>
</organism>
<dbReference type="InterPro" id="IPR004206">
    <property type="entry name" value="mRNA_triPase_Cet1"/>
</dbReference>
<dbReference type="GO" id="GO:0140818">
    <property type="term" value="F:mRNA 5'-triphosphate monophosphatase activity"/>
    <property type="evidence" value="ECO:0007669"/>
    <property type="project" value="UniProtKB-EC"/>
</dbReference>
<name>A0A2S4PS58_9PEZI</name>
<reference evidence="11 12" key="1">
    <citation type="submission" date="2017-10" db="EMBL/GenBank/DDBJ databases">
        <title>Development of genomic resources for the powdery mildew, Erysiphe pulchra.</title>
        <authorList>
            <person name="Wadl P.A."/>
            <person name="Mack B.M."/>
            <person name="Moore G."/>
            <person name="Beltz S.B."/>
        </authorList>
    </citation>
    <scope>NUCLEOTIDE SEQUENCE [LARGE SCALE GENOMIC DNA]</scope>
    <source>
        <strain evidence="11">Cflorida</strain>
    </source>
</reference>
<feature type="domain" description="mRNA triphosphatase Cet1-like" evidence="10">
    <location>
        <begin position="374"/>
        <end position="620"/>
    </location>
</feature>
<dbReference type="InterPro" id="IPR037009">
    <property type="entry name" value="mRNA_triPase_Cet1_sf"/>
</dbReference>
<gene>
    <name evidence="11" type="ORF">EPUL_003174</name>
</gene>
<comment type="catalytic activity">
    <reaction evidence="7">
        <text>a 5'-end triphospho-ribonucleoside in mRNA + H2O = a 5'-end diphospho-ribonucleoside in mRNA + phosphate + H(+)</text>
        <dbReference type="Rhea" id="RHEA:67004"/>
        <dbReference type="Rhea" id="RHEA-COMP:17164"/>
        <dbReference type="Rhea" id="RHEA-COMP:17165"/>
        <dbReference type="ChEBI" id="CHEBI:15377"/>
        <dbReference type="ChEBI" id="CHEBI:15378"/>
        <dbReference type="ChEBI" id="CHEBI:43474"/>
        <dbReference type="ChEBI" id="CHEBI:167616"/>
        <dbReference type="ChEBI" id="CHEBI:167618"/>
        <dbReference type="EC" id="3.6.1.74"/>
    </reaction>
    <physiologicalReaction direction="left-to-right" evidence="7">
        <dbReference type="Rhea" id="RHEA:67005"/>
    </physiologicalReaction>
</comment>
<evidence type="ECO:0000256" key="6">
    <source>
        <dbReference type="ARBA" id="ARBA00023242"/>
    </source>
</evidence>
<sequence length="662" mass="74707">MDLRSIINTESGDSSIDKQPKLVTPTKGPSIKGSSGFSYPIRGSPNKNIFTDYGLQRPDITLETPYHQNPQYRRRPSLPIIVPPSNDLRLKSQTTSATSSHQTALSSITSHFPYLHGQQAPESPAQSYQFMGEVQQRDNSQYSNSPHKIENQYTYSQSPPPQSPMTSTLSSTPDSHLVLSKTSICHSNPIRLLNEQHQKLQFEKRNRSISSSPETLPSILQKQELPSDSEREKVKISTSIMDIASSGPIQDLGLTKTSNKQPIFKKTSSQIHGDTHPPLISAQPTKKRIRYSEPPIWARSVKTHGHVIVAHKNSAQFKEKQSEVEATSSQSQLRVKPNENITMSTHNKATIIDSHPSAILGSWEESITGKKPVEHMTKVVADFLYLHVVSRSDLGELSAKGVQIEIEAKLGELIDKDTNQRFFLPVRSECILADNLRVGFKSSMTEKQHQRLNEFLNEMVTNTRQNNPNTKSRVRIDYLHRREVDKFYDIPRSMQAALPAAIREQIPSHHPAKLRVTHDQKSKKILAKIIKARVISLDIHSGLFGTLDCRISVNIEMPFNNEFDELIASGKISNQSPDRNKDRLSYTQSYYQIDLTQVTQNVLVNNDPRTEKEHELEIEISTSAVMDQGRRAARGDLNEFLPLVEGLLNNVRVLSRFVNEMK</sequence>
<feature type="compositionally biased region" description="Low complexity" evidence="9">
    <location>
        <begin position="164"/>
        <end position="174"/>
    </location>
</feature>
<dbReference type="CDD" id="cd07470">
    <property type="entry name" value="CYTH-like_mRNA_RTPase"/>
    <property type="match status" value="1"/>
</dbReference>
<accession>A0A2S4PS58</accession>
<evidence type="ECO:0000256" key="1">
    <source>
        <dbReference type="ARBA" id="ARBA00001946"/>
    </source>
</evidence>
<dbReference type="GO" id="GO:0006370">
    <property type="term" value="P:7-methylguanosine mRNA capping"/>
    <property type="evidence" value="ECO:0007669"/>
    <property type="project" value="UniProtKB-UniRule"/>
</dbReference>
<keyword evidence="4 8" id="KW-0507">mRNA processing</keyword>
<keyword evidence="8" id="KW-0506">mRNA capping</keyword>
<comment type="similarity">
    <text evidence="3 8">Belongs to the fungal TPase family.</text>
</comment>
<evidence type="ECO:0000256" key="7">
    <source>
        <dbReference type="ARBA" id="ARBA00047740"/>
    </source>
</evidence>
<evidence type="ECO:0000256" key="5">
    <source>
        <dbReference type="ARBA" id="ARBA00022801"/>
    </source>
</evidence>
<dbReference type="GO" id="GO:0004651">
    <property type="term" value="F:polynucleotide 5'-phosphatase activity"/>
    <property type="evidence" value="ECO:0007669"/>
    <property type="project" value="UniProtKB-UniRule"/>
</dbReference>
<feature type="region of interest" description="Disordered" evidence="9">
    <location>
        <begin position="135"/>
        <end position="174"/>
    </location>
</feature>
<evidence type="ECO:0000313" key="11">
    <source>
        <dbReference type="EMBL" id="POS84867.1"/>
    </source>
</evidence>
<dbReference type="AlphaFoldDB" id="A0A2S4PS58"/>
<dbReference type="EC" id="3.6.1.74" evidence="8"/>
<evidence type="ECO:0000256" key="9">
    <source>
        <dbReference type="SAM" id="MobiDB-lite"/>
    </source>
</evidence>
<proteinExistence type="inferred from homology"/>
<dbReference type="Pfam" id="PF02940">
    <property type="entry name" value="mRNA_triPase"/>
    <property type="match status" value="1"/>
</dbReference>
<dbReference type="OrthoDB" id="272147at2759"/>
<feature type="compositionally biased region" description="Polar residues" evidence="9">
    <location>
        <begin position="1"/>
        <end position="14"/>
    </location>
</feature>
<evidence type="ECO:0000256" key="8">
    <source>
        <dbReference type="RuleBase" id="RU367053"/>
    </source>
</evidence>
<evidence type="ECO:0000313" key="12">
    <source>
        <dbReference type="Proteomes" id="UP000237438"/>
    </source>
</evidence>
<dbReference type="PANTHER" id="PTHR28118">
    <property type="entry name" value="POLYNUCLEOTIDE 5'-TRIPHOSPHATASE-RELATED"/>
    <property type="match status" value="1"/>
</dbReference>
<feature type="region of interest" description="Disordered" evidence="9">
    <location>
        <begin position="203"/>
        <end position="230"/>
    </location>
</feature>
<feature type="region of interest" description="Disordered" evidence="9">
    <location>
        <begin position="66"/>
        <end position="104"/>
    </location>
</feature>
<keyword evidence="12" id="KW-1185">Reference proteome</keyword>
<dbReference type="PANTHER" id="PTHR28118:SF1">
    <property type="entry name" value="POLYNUCLEOTIDE 5'-TRIPHOSPHATASE CTL1-RELATED"/>
    <property type="match status" value="1"/>
</dbReference>
<dbReference type="InterPro" id="IPR040343">
    <property type="entry name" value="Cet1/Ctl1"/>
</dbReference>
<dbReference type="SUPFAM" id="SSF55154">
    <property type="entry name" value="CYTH-like phosphatases"/>
    <property type="match status" value="1"/>
</dbReference>
<dbReference type="GO" id="GO:0031533">
    <property type="term" value="C:mRNA capping enzyme complex"/>
    <property type="evidence" value="ECO:0007669"/>
    <property type="project" value="UniProtKB-UniRule"/>
</dbReference>
<evidence type="ECO:0000256" key="3">
    <source>
        <dbReference type="ARBA" id="ARBA00006345"/>
    </source>
</evidence>
<feature type="compositionally biased region" description="Low complexity" evidence="9">
    <location>
        <begin position="92"/>
        <end position="104"/>
    </location>
</feature>
<comment type="subcellular location">
    <subcellularLocation>
        <location evidence="2 8">Nucleus</location>
    </subcellularLocation>
</comment>
<dbReference type="STRING" id="225359.A0A2S4PS58"/>
<comment type="function">
    <text evidence="8">First step of mRNA capping. Converts the 5'-triphosphate end of a nascent mRNA chain into a diphosphate end.</text>
</comment>
<comment type="subunit">
    <text evidence="8">Heterodimer. The mRNA-capping enzyme is composed of two separate chains alpha and beta, respectively a mRNA guanylyltransferase and an mRNA 5'-triphosphate monophosphatase.</text>
</comment>
<keyword evidence="6 8" id="KW-0539">Nucleus</keyword>
<feature type="region of interest" description="Disordered" evidence="9">
    <location>
        <begin position="1"/>
        <end position="43"/>
    </location>
</feature>
<evidence type="ECO:0000256" key="4">
    <source>
        <dbReference type="ARBA" id="ARBA00022664"/>
    </source>
</evidence>
<protein>
    <recommendedName>
        <fullName evidence="8">mRNA-capping enzyme subunit beta</fullName>
        <ecNumber evidence="8">3.6.1.74</ecNumber>
    </recommendedName>
    <alternativeName>
        <fullName evidence="8">mRNA 5'-phosphatase</fullName>
    </alternativeName>
    <alternativeName>
        <fullName evidence="8">mRNA 5'-triphosphate monophosphatase</fullName>
    </alternativeName>
</protein>
<dbReference type="InterPro" id="IPR033469">
    <property type="entry name" value="CYTH-like_dom_sf"/>
</dbReference>
<comment type="cofactor">
    <cofactor evidence="1 8">
        <name>Mg(2+)</name>
        <dbReference type="ChEBI" id="CHEBI:18420"/>
    </cofactor>
</comment>